<organism evidence="4 5">
    <name type="scientific">Comamonas aquatica</name>
    <dbReference type="NCBI Taxonomy" id="225991"/>
    <lineage>
        <taxon>Bacteria</taxon>
        <taxon>Pseudomonadati</taxon>
        <taxon>Pseudomonadota</taxon>
        <taxon>Betaproteobacteria</taxon>
        <taxon>Burkholderiales</taxon>
        <taxon>Comamonadaceae</taxon>
        <taxon>Comamonas</taxon>
    </lineage>
</organism>
<gene>
    <name evidence="4" type="ORF">GHA_02492</name>
</gene>
<dbReference type="EMBL" id="CAHPSC010000036">
    <property type="protein sequence ID" value="CAB5697731.1"/>
    <property type="molecule type" value="Genomic_DNA"/>
</dbReference>
<sequence length="366" mass="37289">MNTVAPDTASHAPEHSPGDAELLSREIPWPQEPDLDVAGLHAATAGQSAGQAAKPIPRVKDQRKRLVGNRLVRRCVLGGASLGICVLAYLNFWPKSTVPDLLGTSLPSVPAEVIASALPQVEPVDPRLSDASADMLGDFSGFVPAPEPASAATSLAASLDGQPVLHTPPAGAEPAASAMTVAAAVPAPESTPPAEAHRPPAGPDNTELLQRLQRMELLLAQLQKQLEQQAAATVLSAPAEAGVVGPVPAARPKPAPVQRVAKATTPKAPAAPKASQPVKAAPVQVAKQPTAPAPKLSGQLVSVDMWNGQPSVVVASGIAGDRRVRVLRPGDVINGLALRSADPVTQSATFAVPGSAGLTLYVSQGG</sequence>
<keyword evidence="1" id="KW-0175">Coiled coil</keyword>
<feature type="region of interest" description="Disordered" evidence="2">
    <location>
        <begin position="166"/>
        <end position="205"/>
    </location>
</feature>
<dbReference type="Proteomes" id="UP000834458">
    <property type="component" value="Unassembled WGS sequence"/>
</dbReference>
<comment type="caution">
    <text evidence="4">The sequence shown here is derived from an EMBL/GenBank/DDBJ whole genome shotgun (WGS) entry which is preliminary data.</text>
</comment>
<dbReference type="AlphaFoldDB" id="A0AA35D8T1"/>
<keyword evidence="3" id="KW-1133">Transmembrane helix</keyword>
<accession>A0AA35D8T1</accession>
<evidence type="ECO:0000313" key="4">
    <source>
        <dbReference type="EMBL" id="CAB5697731.1"/>
    </source>
</evidence>
<evidence type="ECO:0000313" key="5">
    <source>
        <dbReference type="Proteomes" id="UP000834458"/>
    </source>
</evidence>
<protein>
    <submittedName>
        <fullName evidence="4">Uncharacterized protein</fullName>
    </submittedName>
</protein>
<dbReference type="RefSeq" id="WP_234688351.1">
    <property type="nucleotide sequence ID" value="NZ_CAHPSC010000036.1"/>
</dbReference>
<feature type="region of interest" description="Disordered" evidence="2">
    <location>
        <begin position="1"/>
        <end position="21"/>
    </location>
</feature>
<keyword evidence="3" id="KW-0472">Membrane</keyword>
<feature type="compositionally biased region" description="Basic and acidic residues" evidence="2">
    <location>
        <begin position="12"/>
        <end position="21"/>
    </location>
</feature>
<proteinExistence type="predicted"/>
<feature type="coiled-coil region" evidence="1">
    <location>
        <begin position="205"/>
        <end position="232"/>
    </location>
</feature>
<feature type="compositionally biased region" description="Low complexity" evidence="2">
    <location>
        <begin position="172"/>
        <end position="188"/>
    </location>
</feature>
<evidence type="ECO:0000256" key="3">
    <source>
        <dbReference type="SAM" id="Phobius"/>
    </source>
</evidence>
<evidence type="ECO:0000256" key="1">
    <source>
        <dbReference type="SAM" id="Coils"/>
    </source>
</evidence>
<name>A0AA35D8T1_9BURK</name>
<reference evidence="4" key="1">
    <citation type="submission" date="2020-05" db="EMBL/GenBank/DDBJ databases">
        <authorList>
            <person name="Delgado-Blas J."/>
        </authorList>
    </citation>
    <scope>NUCLEOTIDE SEQUENCE</scope>
    <source>
        <strain evidence="4">BB1454</strain>
    </source>
</reference>
<feature type="transmembrane region" description="Helical" evidence="3">
    <location>
        <begin position="71"/>
        <end position="93"/>
    </location>
</feature>
<evidence type="ECO:0000256" key="2">
    <source>
        <dbReference type="SAM" id="MobiDB-lite"/>
    </source>
</evidence>
<keyword evidence="3" id="KW-0812">Transmembrane</keyword>